<feature type="chain" id="PRO_5021892577" description="Lipoprotein" evidence="1">
    <location>
        <begin position="29"/>
        <end position="179"/>
    </location>
</feature>
<evidence type="ECO:0000313" key="2">
    <source>
        <dbReference type="EMBL" id="GEN31529.1"/>
    </source>
</evidence>
<comment type="caution">
    <text evidence="2">The sequence shown here is derived from an EMBL/GenBank/DDBJ whole genome shotgun (WGS) entry which is preliminary data.</text>
</comment>
<dbReference type="PROSITE" id="PS51257">
    <property type="entry name" value="PROKAR_LIPOPROTEIN"/>
    <property type="match status" value="1"/>
</dbReference>
<protein>
    <recommendedName>
        <fullName evidence="4">Lipoprotein</fullName>
    </recommendedName>
</protein>
<organism evidence="2 3">
    <name type="scientific">Cerasibacillus quisquiliarum</name>
    <dbReference type="NCBI Taxonomy" id="227865"/>
    <lineage>
        <taxon>Bacteria</taxon>
        <taxon>Bacillati</taxon>
        <taxon>Bacillota</taxon>
        <taxon>Bacilli</taxon>
        <taxon>Bacillales</taxon>
        <taxon>Bacillaceae</taxon>
        <taxon>Cerasibacillus</taxon>
    </lineage>
</organism>
<gene>
    <name evidence="2" type="ORF">CQU01_17670</name>
</gene>
<evidence type="ECO:0000313" key="3">
    <source>
        <dbReference type="Proteomes" id="UP000321491"/>
    </source>
</evidence>
<keyword evidence="1" id="KW-0732">Signal</keyword>
<sequence>MNKNVGSFLAVMLLLSVFVSCSKHTNYATDEPFIILKSSPAGPDHIKNFYPRYLGIYDDGRLVLYSEETDDIKMGVDAPTFEKKITDEEVEKVKEAIEKNKFWRLKENLSDDNSVDGGFSYVTVNLTDKTKRVGGLNPQNKRFSEIKKYVYSLLDDGEYRRWIEDIEAHILQMNPEFAE</sequence>
<dbReference type="EMBL" id="BJXW01000018">
    <property type="protein sequence ID" value="GEN31529.1"/>
    <property type="molecule type" value="Genomic_DNA"/>
</dbReference>
<proteinExistence type="predicted"/>
<dbReference type="AlphaFoldDB" id="A0A511UY24"/>
<name>A0A511UY24_9BACI</name>
<keyword evidence="3" id="KW-1185">Reference proteome</keyword>
<feature type="signal peptide" evidence="1">
    <location>
        <begin position="1"/>
        <end position="28"/>
    </location>
</feature>
<accession>A0A511UY24</accession>
<evidence type="ECO:0008006" key="4">
    <source>
        <dbReference type="Google" id="ProtNLM"/>
    </source>
</evidence>
<evidence type="ECO:0000256" key="1">
    <source>
        <dbReference type="SAM" id="SignalP"/>
    </source>
</evidence>
<dbReference type="OrthoDB" id="2874129at2"/>
<dbReference type="Proteomes" id="UP000321491">
    <property type="component" value="Unassembled WGS sequence"/>
</dbReference>
<dbReference type="RefSeq" id="WP_146937818.1">
    <property type="nucleotide sequence ID" value="NZ_BJXW01000018.1"/>
</dbReference>
<reference evidence="2 3" key="1">
    <citation type="submission" date="2019-07" db="EMBL/GenBank/DDBJ databases">
        <title>Whole genome shotgun sequence of Cerasibacillus quisquiliarum NBRC 102429.</title>
        <authorList>
            <person name="Hosoyama A."/>
            <person name="Uohara A."/>
            <person name="Ohji S."/>
            <person name="Ichikawa N."/>
        </authorList>
    </citation>
    <scope>NUCLEOTIDE SEQUENCE [LARGE SCALE GENOMIC DNA]</scope>
    <source>
        <strain evidence="2 3">NBRC 102429</strain>
    </source>
</reference>